<feature type="active site" description="Charge relay system" evidence="3">
    <location>
        <position position="271"/>
    </location>
</feature>
<reference evidence="7" key="1">
    <citation type="submission" date="2025-08" db="UniProtKB">
        <authorList>
            <consortium name="RefSeq"/>
        </authorList>
    </citation>
    <scope>IDENTIFICATION</scope>
</reference>
<dbReference type="InterPro" id="IPR029058">
    <property type="entry name" value="AB_hydrolase_fold"/>
</dbReference>
<dbReference type="GO" id="GO:0006637">
    <property type="term" value="P:acyl-CoA metabolic process"/>
    <property type="evidence" value="ECO:0007669"/>
    <property type="project" value="InterPro"/>
</dbReference>
<dbReference type="RefSeq" id="XP_008058450.1">
    <property type="nucleotide sequence ID" value="XM_008060259.1"/>
</dbReference>
<dbReference type="InterPro" id="IPR014940">
    <property type="entry name" value="BAAT_C"/>
</dbReference>
<feature type="active site" description="Charge relay system" evidence="3">
    <location>
        <position position="177"/>
    </location>
</feature>
<dbReference type="CTD" id="641372"/>
<name>A0A1U7TKU8_CARSF</name>
<dbReference type="Gene3D" id="3.40.50.1820">
    <property type="entry name" value="alpha/beta hydrolase"/>
    <property type="match status" value="1"/>
</dbReference>
<protein>
    <submittedName>
        <fullName evidence="7">Acyl-coenzyme A thioesterase 6</fullName>
    </submittedName>
</protein>
<dbReference type="STRING" id="1868482.ENSTSYP00000024266"/>
<feature type="active site" description="Charge relay system" evidence="3">
    <location>
        <position position="305"/>
    </location>
</feature>
<dbReference type="InterPro" id="IPR006862">
    <property type="entry name" value="Thio_Ohase/aa_AcTrfase"/>
</dbReference>
<keyword evidence="6" id="KW-1185">Reference proteome</keyword>
<dbReference type="OrthoDB" id="6347013at2759"/>
<evidence type="ECO:0000256" key="1">
    <source>
        <dbReference type="ARBA" id="ARBA00006538"/>
    </source>
</evidence>
<organism evidence="6 7">
    <name type="scientific">Carlito syrichta</name>
    <name type="common">Philippine tarsier</name>
    <name type="synonym">Tarsius syrichta</name>
    <dbReference type="NCBI Taxonomy" id="1868482"/>
    <lineage>
        <taxon>Eukaryota</taxon>
        <taxon>Metazoa</taxon>
        <taxon>Chordata</taxon>
        <taxon>Craniata</taxon>
        <taxon>Vertebrata</taxon>
        <taxon>Euteleostomi</taxon>
        <taxon>Mammalia</taxon>
        <taxon>Eutheria</taxon>
        <taxon>Euarchontoglires</taxon>
        <taxon>Primates</taxon>
        <taxon>Haplorrhini</taxon>
        <taxon>Tarsiiformes</taxon>
        <taxon>Tarsiidae</taxon>
        <taxon>Carlito</taxon>
    </lineage>
</organism>
<dbReference type="GeneID" id="103262622"/>
<dbReference type="GO" id="GO:0052689">
    <property type="term" value="F:carboxylic ester hydrolase activity"/>
    <property type="evidence" value="ECO:0007669"/>
    <property type="project" value="UniProtKB-KW"/>
</dbReference>
<comment type="similarity">
    <text evidence="1">Belongs to the C/M/P thioester hydrolase family.</text>
</comment>
<dbReference type="InterPro" id="IPR016662">
    <property type="entry name" value="Acyl-CoA_thioEstase_long-chain"/>
</dbReference>
<evidence type="ECO:0000256" key="3">
    <source>
        <dbReference type="PIRSR" id="PIRSR016521-1"/>
    </source>
</evidence>
<proteinExistence type="inferred from homology"/>
<evidence type="ECO:0000259" key="5">
    <source>
        <dbReference type="Pfam" id="PF08840"/>
    </source>
</evidence>
<evidence type="ECO:0000313" key="7">
    <source>
        <dbReference type="RefSeq" id="XP_008058450.1"/>
    </source>
</evidence>
<dbReference type="Pfam" id="PF04775">
    <property type="entry name" value="Bile_Hydr_Trans"/>
    <property type="match status" value="1"/>
</dbReference>
<dbReference type="SUPFAM" id="SSF53474">
    <property type="entry name" value="alpha/beta-Hydrolases"/>
    <property type="match status" value="1"/>
</dbReference>
<feature type="domain" description="Acyl-CoA thioester hydrolase/bile acid-CoA amino acid N-acetyltransferase" evidence="4">
    <location>
        <begin position="16"/>
        <end position="89"/>
    </location>
</feature>
<evidence type="ECO:0000259" key="4">
    <source>
        <dbReference type="Pfam" id="PF04775"/>
    </source>
</evidence>
<dbReference type="PANTHER" id="PTHR10824:SF17">
    <property type="entry name" value="ACYL-COENZYME A THIOESTERASE 6"/>
    <property type="match status" value="1"/>
</dbReference>
<dbReference type="PANTHER" id="PTHR10824">
    <property type="entry name" value="ACYL-COENZYME A THIOESTERASE-RELATED"/>
    <property type="match status" value="1"/>
</dbReference>
<gene>
    <name evidence="7" type="primary">ACOT6</name>
</gene>
<sequence length="366" mass="40240">MAATLRVEPAGRCCWDTPVRISVRGLAPGQPVTLRASLRDERGARFRAHARYRADARGELDLARAPALGGSFAGLEPMGLLWALEPEAACQAWEPRDGEGSFPGIIDLFGSGGGLCEYRASLLAGHGFSVLALAYFRFEDLPEYLHDMHLEYFEEAVNFMLQHPKVKGPSIGLLGFSKGGDLCLSMASFLKGITATVVINSCVANTIVPLHYKDMVIPNLHSDPGRHKITEAGILSYMDVWDNPLEARNHQSLIPLEKAQGPFLFIVGLDDRSWRSNFYAQIASERLQAHGKERPQIICYPGTGHCIDPPYFPPSRASVHAVLGTAVIYGGEPSAHSRAQVDAWQQIQTFFHKHLNGKKSVKRSKI</sequence>
<keyword evidence="2" id="KW-0378">Hydrolase</keyword>
<dbReference type="FunFam" id="3.40.50.1820:FF:000269">
    <property type="entry name" value="Acyl-CoA thioesterase 6"/>
    <property type="match status" value="1"/>
</dbReference>
<dbReference type="GO" id="GO:0047617">
    <property type="term" value="F:fatty acyl-CoA hydrolase activity"/>
    <property type="evidence" value="ECO:0007669"/>
    <property type="project" value="TreeGrafter"/>
</dbReference>
<dbReference type="PIRSF" id="PIRSF016521">
    <property type="entry name" value="Acyl-CoA_hydro"/>
    <property type="match status" value="1"/>
</dbReference>
<dbReference type="Proteomes" id="UP000189704">
    <property type="component" value="Unplaced"/>
</dbReference>
<dbReference type="Pfam" id="PF08840">
    <property type="entry name" value="BAAT_C"/>
    <property type="match status" value="1"/>
</dbReference>
<feature type="domain" description="BAAT/Acyl-CoA thioester hydrolase C-terminal" evidence="5">
    <location>
        <begin position="148"/>
        <end position="356"/>
    </location>
</feature>
<evidence type="ECO:0000313" key="6">
    <source>
        <dbReference type="Proteomes" id="UP000189704"/>
    </source>
</evidence>
<keyword evidence="2" id="KW-0719">Serine esterase</keyword>
<dbReference type="AlphaFoldDB" id="A0A1U7TKU8"/>
<accession>A0A1U7TKU8</accession>
<evidence type="ECO:0000256" key="2">
    <source>
        <dbReference type="ARBA" id="ARBA00022487"/>
    </source>
</evidence>
<dbReference type="FunFam" id="2.60.40.2240:FF:000001">
    <property type="entry name" value="acyl-coenzyme A thioesterase 4"/>
    <property type="match status" value="1"/>
</dbReference>
<dbReference type="KEGG" id="csyr:103262622"/>
<dbReference type="GO" id="GO:0006631">
    <property type="term" value="P:fatty acid metabolic process"/>
    <property type="evidence" value="ECO:0007669"/>
    <property type="project" value="TreeGrafter"/>
</dbReference>